<feature type="region of interest" description="Disordered" evidence="8">
    <location>
        <begin position="456"/>
        <end position="505"/>
    </location>
</feature>
<dbReference type="OrthoDB" id="5581834at2759"/>
<dbReference type="GO" id="GO:0005737">
    <property type="term" value="C:cytoplasm"/>
    <property type="evidence" value="ECO:0007669"/>
    <property type="project" value="TreeGrafter"/>
</dbReference>
<keyword evidence="11" id="KW-1185">Reference proteome</keyword>
<dbReference type="EMBL" id="GG745341">
    <property type="protein sequence ID" value="KNE62995.1"/>
    <property type="molecule type" value="Genomic_DNA"/>
</dbReference>
<dbReference type="InterPro" id="IPR000719">
    <property type="entry name" value="Prot_kinase_dom"/>
</dbReference>
<evidence type="ECO:0000259" key="9">
    <source>
        <dbReference type="PROSITE" id="PS50011"/>
    </source>
</evidence>
<evidence type="ECO:0000256" key="7">
    <source>
        <dbReference type="PROSITE-ProRule" id="PRU10141"/>
    </source>
</evidence>
<dbReference type="eggNOG" id="KOG0586">
    <property type="taxonomic scope" value="Eukaryota"/>
</dbReference>
<name>A0A0L0SKU5_ALLM3</name>
<keyword evidence="2" id="KW-0723">Serine/threonine-protein kinase</keyword>
<feature type="compositionally biased region" description="Basic residues" evidence="8">
    <location>
        <begin position="746"/>
        <end position="755"/>
    </location>
</feature>
<dbReference type="GO" id="GO:0004674">
    <property type="term" value="F:protein serine/threonine kinase activity"/>
    <property type="evidence" value="ECO:0007669"/>
    <property type="project" value="UniProtKB-KW"/>
</dbReference>
<feature type="region of interest" description="Disordered" evidence="8">
    <location>
        <begin position="519"/>
        <end position="596"/>
    </location>
</feature>
<feature type="compositionally biased region" description="Low complexity" evidence="8">
    <location>
        <begin position="717"/>
        <end position="727"/>
    </location>
</feature>
<feature type="compositionally biased region" description="Low complexity" evidence="8">
    <location>
        <begin position="949"/>
        <end position="973"/>
    </location>
</feature>
<feature type="region of interest" description="Disordered" evidence="8">
    <location>
        <begin position="1077"/>
        <end position="1104"/>
    </location>
</feature>
<dbReference type="PROSITE" id="PS00107">
    <property type="entry name" value="PROTEIN_KINASE_ATP"/>
    <property type="match status" value="1"/>
</dbReference>
<sequence>MAPPAPSVGPSTIVPAAGDSALPLTPDAVLKDFDMGRSLGSGKFSQVFLVTSKSSQKKYAFKILSKVDHRPKVMEKLRREIDILHRLRGSRLLLPCPTTRDATHVHALQSHPNLVTLHRTFETVTSTILLLEYIPGINLHDFVFESIRLAEPVARGLFRQLVSAVSFCHARGVVHRDIKMGNAMLILCQPPKPPAARETGIAYPAGSANPNVAVRSPATPKHWPRRLELTRSYRLKFRSNIVAEPAGADAHAVATDPRTTCPATSTAAFHQTSMFASAPTIAGRPWMAQEINESGGWLVKLVDFGLGTGYDPDGYRHTAVGSPGYFSPEIARGAEYVGPEVDAWSLGVVLFEMTTGMHPFSAKDLATLKEIVIRGRYAVPPHVSPGLRRTLARLMNVDPRARKSLHMLDEDAWINAQYAESPVYADPDPVVLGKFAAGRRVGGVFLEADVDAVSCDNSSCDGGDEERRERRRRRRRATGVAAVLDDGIPLHEDPEEDEDVEMAEAVAASLSSAAASAVAKSDKLVGADTDDASSTRAEPSRDSMEIVDGDATLTKRPSAAAPAVPMAIPRHERASTAPGKATASSAPTANQPSLPTLEVVGNDTTLTTAVLQEPWVTTSPAHDDIASVHHLATSAYNLLASGPGAAMYEYINVGRPRAATARSAATEPPPSLHEVDMAELPPVPTTAETQAAMAAAAAAAAALEAAKRDGAVALQIATRSTPTTPSRRPARPPTGISKTPGPDRPRTRHHTHHAHERGMPCNAQCMRVARSRSGGRRAEPPVVVVDADEAALAMAEADAAVRELQELRGLADKLRRYNPSMPHLVHAQAQVPNGNEVPGSPVVPRRHGRSRRPKPEGGVYPAAGDAHASSAYPHTHQTAAAAEASAVPYNVSRPTTPARMRQGSMHADPTAVLTHRPVTPAPQLPETTSCVPAAMPTTPAPMALRMRNSAKPAAVAPPNAGGAAGPSASQQQHHAADRDRDRARWGWMPGWWNAQLQVSDASAAVAAPPAGLQQHRGSAGTTATATTTTAATAETMVSPGAEHGSASSSSGSGSGVSKPRWYKRLFSLGSSKDGGAAAAAAAAATAVPSTASNGNGRARARAAN</sequence>
<dbReference type="OMA" id="TERYPAH"/>
<dbReference type="PANTHER" id="PTHR24346:SF82">
    <property type="entry name" value="KP78A-RELATED"/>
    <property type="match status" value="1"/>
</dbReference>
<dbReference type="Pfam" id="PF00069">
    <property type="entry name" value="Pkinase"/>
    <property type="match status" value="2"/>
</dbReference>
<reference evidence="10 11" key="1">
    <citation type="submission" date="2009-11" db="EMBL/GenBank/DDBJ databases">
        <title>Annotation of Allomyces macrogynus ATCC 38327.</title>
        <authorList>
            <consortium name="The Broad Institute Genome Sequencing Platform"/>
            <person name="Russ C."/>
            <person name="Cuomo C."/>
            <person name="Burger G."/>
            <person name="Gray M.W."/>
            <person name="Holland P.W.H."/>
            <person name="King N."/>
            <person name="Lang F.B.F."/>
            <person name="Roger A.J."/>
            <person name="Ruiz-Trillo I."/>
            <person name="Young S.K."/>
            <person name="Zeng Q."/>
            <person name="Gargeya S."/>
            <person name="Fitzgerald M."/>
            <person name="Haas B."/>
            <person name="Abouelleil A."/>
            <person name="Alvarado L."/>
            <person name="Arachchi H.M."/>
            <person name="Berlin A."/>
            <person name="Chapman S.B."/>
            <person name="Gearin G."/>
            <person name="Goldberg J."/>
            <person name="Griggs A."/>
            <person name="Gujja S."/>
            <person name="Hansen M."/>
            <person name="Heiman D."/>
            <person name="Howarth C."/>
            <person name="Larimer J."/>
            <person name="Lui A."/>
            <person name="MacDonald P.J.P."/>
            <person name="McCowen C."/>
            <person name="Montmayeur A."/>
            <person name="Murphy C."/>
            <person name="Neiman D."/>
            <person name="Pearson M."/>
            <person name="Priest M."/>
            <person name="Roberts A."/>
            <person name="Saif S."/>
            <person name="Shea T."/>
            <person name="Sisk P."/>
            <person name="Stolte C."/>
            <person name="Sykes S."/>
            <person name="Wortman J."/>
            <person name="Nusbaum C."/>
            <person name="Birren B."/>
        </authorList>
    </citation>
    <scope>NUCLEOTIDE SEQUENCE [LARGE SCALE GENOMIC DNA]</scope>
    <source>
        <strain evidence="10 11">ATCC 38327</strain>
    </source>
</reference>
<dbReference type="InterPro" id="IPR017441">
    <property type="entry name" value="Protein_kinase_ATP_BS"/>
</dbReference>
<dbReference type="GO" id="GO:0005524">
    <property type="term" value="F:ATP binding"/>
    <property type="evidence" value="ECO:0007669"/>
    <property type="project" value="UniProtKB-UniRule"/>
</dbReference>
<feature type="compositionally biased region" description="Acidic residues" evidence="8">
    <location>
        <begin position="493"/>
        <end position="502"/>
    </location>
</feature>
<dbReference type="AlphaFoldDB" id="A0A0L0SKU5"/>
<evidence type="ECO:0000256" key="2">
    <source>
        <dbReference type="ARBA" id="ARBA00022527"/>
    </source>
</evidence>
<evidence type="ECO:0000256" key="5">
    <source>
        <dbReference type="ARBA" id="ARBA00022777"/>
    </source>
</evidence>
<comment type="similarity">
    <text evidence="1">Belongs to the protein kinase superfamily. CAMK Ser/Thr protein kinase family. NIM1 subfamily.</text>
</comment>
<feature type="compositionally biased region" description="Low complexity" evidence="8">
    <location>
        <begin position="1044"/>
        <end position="1056"/>
    </location>
</feature>
<feature type="region of interest" description="Disordered" evidence="8">
    <location>
        <begin position="949"/>
        <end position="981"/>
    </location>
</feature>
<dbReference type="VEuPathDB" id="FungiDB:AMAG_08167"/>
<protein>
    <submittedName>
        <fullName evidence="10">CAMK/CAMKL protein kinase</fullName>
    </submittedName>
</protein>
<proteinExistence type="inferred from homology"/>
<dbReference type="SMART" id="SM00220">
    <property type="entry name" value="S_TKc"/>
    <property type="match status" value="1"/>
</dbReference>
<evidence type="ECO:0000256" key="4">
    <source>
        <dbReference type="ARBA" id="ARBA00022741"/>
    </source>
</evidence>
<keyword evidence="3" id="KW-0808">Transferase</keyword>
<dbReference type="InterPro" id="IPR011009">
    <property type="entry name" value="Kinase-like_dom_sf"/>
</dbReference>
<evidence type="ECO:0000256" key="8">
    <source>
        <dbReference type="SAM" id="MobiDB-lite"/>
    </source>
</evidence>
<evidence type="ECO:0000256" key="6">
    <source>
        <dbReference type="ARBA" id="ARBA00022840"/>
    </source>
</evidence>
<feature type="compositionally biased region" description="Polar residues" evidence="8">
    <location>
        <begin position="582"/>
        <end position="594"/>
    </location>
</feature>
<feature type="compositionally biased region" description="Low complexity" evidence="8">
    <location>
        <begin position="1077"/>
        <end position="1086"/>
    </location>
</feature>
<dbReference type="SUPFAM" id="SSF56112">
    <property type="entry name" value="Protein kinase-like (PK-like)"/>
    <property type="match status" value="1"/>
</dbReference>
<feature type="binding site" evidence="7">
    <location>
        <position position="62"/>
    </location>
    <ligand>
        <name>ATP</name>
        <dbReference type="ChEBI" id="CHEBI:30616"/>
    </ligand>
</feature>
<evidence type="ECO:0000256" key="1">
    <source>
        <dbReference type="ARBA" id="ARBA00010791"/>
    </source>
</evidence>
<evidence type="ECO:0000313" key="10">
    <source>
        <dbReference type="EMBL" id="KNE62995.1"/>
    </source>
</evidence>
<evidence type="ECO:0000256" key="3">
    <source>
        <dbReference type="ARBA" id="ARBA00022679"/>
    </source>
</evidence>
<gene>
    <name evidence="10" type="ORF">AMAG_08167</name>
</gene>
<keyword evidence="5 10" id="KW-0418">Kinase</keyword>
<dbReference type="PROSITE" id="PS50011">
    <property type="entry name" value="PROTEIN_KINASE_DOM"/>
    <property type="match status" value="1"/>
</dbReference>
<reference evidence="11" key="2">
    <citation type="submission" date="2009-11" db="EMBL/GenBank/DDBJ databases">
        <title>The Genome Sequence of Allomyces macrogynus strain ATCC 38327.</title>
        <authorList>
            <consortium name="The Broad Institute Genome Sequencing Platform"/>
            <person name="Russ C."/>
            <person name="Cuomo C."/>
            <person name="Shea T."/>
            <person name="Young S.K."/>
            <person name="Zeng Q."/>
            <person name="Koehrsen M."/>
            <person name="Haas B."/>
            <person name="Borodovsky M."/>
            <person name="Guigo R."/>
            <person name="Alvarado L."/>
            <person name="Berlin A."/>
            <person name="Borenstein D."/>
            <person name="Chen Z."/>
            <person name="Engels R."/>
            <person name="Freedman E."/>
            <person name="Gellesch M."/>
            <person name="Goldberg J."/>
            <person name="Griggs A."/>
            <person name="Gujja S."/>
            <person name="Heiman D."/>
            <person name="Hepburn T."/>
            <person name="Howarth C."/>
            <person name="Jen D."/>
            <person name="Larson L."/>
            <person name="Lewis B."/>
            <person name="Mehta T."/>
            <person name="Park D."/>
            <person name="Pearson M."/>
            <person name="Roberts A."/>
            <person name="Saif S."/>
            <person name="Shenoy N."/>
            <person name="Sisk P."/>
            <person name="Stolte C."/>
            <person name="Sykes S."/>
            <person name="Walk T."/>
            <person name="White J."/>
            <person name="Yandava C."/>
            <person name="Burger G."/>
            <person name="Gray M.W."/>
            <person name="Holland P.W.H."/>
            <person name="King N."/>
            <person name="Lang F.B.F."/>
            <person name="Roger A.J."/>
            <person name="Ruiz-Trillo I."/>
            <person name="Lander E."/>
            <person name="Nusbaum C."/>
        </authorList>
    </citation>
    <scope>NUCLEOTIDE SEQUENCE [LARGE SCALE GENOMIC DNA]</scope>
    <source>
        <strain evidence="11">ATCC 38327</strain>
    </source>
</reference>
<dbReference type="Proteomes" id="UP000054350">
    <property type="component" value="Unassembled WGS sequence"/>
</dbReference>
<accession>A0A0L0SKU5</accession>
<dbReference type="PANTHER" id="PTHR24346">
    <property type="entry name" value="MAP/MICROTUBULE AFFINITY-REGULATING KINASE"/>
    <property type="match status" value="1"/>
</dbReference>
<evidence type="ECO:0000313" key="11">
    <source>
        <dbReference type="Proteomes" id="UP000054350"/>
    </source>
</evidence>
<feature type="region of interest" description="Disordered" evidence="8">
    <location>
        <begin position="1037"/>
        <end position="1056"/>
    </location>
</feature>
<dbReference type="GO" id="GO:0035556">
    <property type="term" value="P:intracellular signal transduction"/>
    <property type="evidence" value="ECO:0007669"/>
    <property type="project" value="TreeGrafter"/>
</dbReference>
<feature type="region of interest" description="Disordered" evidence="8">
    <location>
        <begin position="831"/>
        <end position="859"/>
    </location>
</feature>
<feature type="region of interest" description="Disordered" evidence="8">
    <location>
        <begin position="1007"/>
        <end position="1026"/>
    </location>
</feature>
<feature type="domain" description="Protein kinase" evidence="9">
    <location>
        <begin position="33"/>
        <end position="414"/>
    </location>
</feature>
<dbReference type="STRING" id="578462.A0A0L0SKU5"/>
<organism evidence="10 11">
    <name type="scientific">Allomyces macrogynus (strain ATCC 38327)</name>
    <name type="common">Allomyces javanicus var. macrogynus</name>
    <dbReference type="NCBI Taxonomy" id="578462"/>
    <lineage>
        <taxon>Eukaryota</taxon>
        <taxon>Fungi</taxon>
        <taxon>Fungi incertae sedis</taxon>
        <taxon>Blastocladiomycota</taxon>
        <taxon>Blastocladiomycetes</taxon>
        <taxon>Blastocladiales</taxon>
        <taxon>Blastocladiaceae</taxon>
        <taxon>Allomyces</taxon>
    </lineage>
</organism>
<dbReference type="Gene3D" id="1.10.510.10">
    <property type="entry name" value="Transferase(Phosphotransferase) domain 1"/>
    <property type="match status" value="2"/>
</dbReference>
<feature type="region of interest" description="Disordered" evidence="8">
    <location>
        <begin position="717"/>
        <end position="759"/>
    </location>
</feature>
<keyword evidence="4 7" id="KW-0547">Nucleotide-binding</keyword>
<keyword evidence="6 7" id="KW-0067">ATP-binding</keyword>
<feature type="compositionally biased region" description="Low complexity" evidence="8">
    <location>
        <begin position="1093"/>
        <end position="1104"/>
    </location>
</feature>